<feature type="domain" description="Core-binding (CB)" evidence="7">
    <location>
        <begin position="5"/>
        <end position="98"/>
    </location>
</feature>
<dbReference type="InterPro" id="IPR050090">
    <property type="entry name" value="Tyrosine_recombinase_XerCD"/>
</dbReference>
<dbReference type="Gene3D" id="1.10.150.130">
    <property type="match status" value="1"/>
</dbReference>
<evidence type="ECO:0000256" key="5">
    <source>
        <dbReference type="PROSITE-ProRule" id="PRU01248"/>
    </source>
</evidence>
<dbReference type="Gene3D" id="1.10.443.10">
    <property type="entry name" value="Intergrase catalytic core"/>
    <property type="match status" value="1"/>
</dbReference>
<organism evidence="8 9">
    <name type="scientific">Paraburkholderia madseniana</name>
    <dbReference type="NCBI Taxonomy" id="2599607"/>
    <lineage>
        <taxon>Bacteria</taxon>
        <taxon>Pseudomonadati</taxon>
        <taxon>Pseudomonadota</taxon>
        <taxon>Betaproteobacteria</taxon>
        <taxon>Burkholderiales</taxon>
        <taxon>Burkholderiaceae</taxon>
        <taxon>Paraburkholderia</taxon>
    </lineage>
</organism>
<evidence type="ECO:0000313" key="8">
    <source>
        <dbReference type="EMBL" id="KAE8754224.1"/>
    </source>
</evidence>
<dbReference type="InterPro" id="IPR010998">
    <property type="entry name" value="Integrase_recombinase_N"/>
</dbReference>
<dbReference type="RefSeq" id="WP_154567056.1">
    <property type="nucleotide sequence ID" value="NZ_VOSW01000138.1"/>
</dbReference>
<dbReference type="GO" id="GO:0006310">
    <property type="term" value="P:DNA recombination"/>
    <property type="evidence" value="ECO:0007669"/>
    <property type="project" value="UniProtKB-KW"/>
</dbReference>
<dbReference type="InterPro" id="IPR011010">
    <property type="entry name" value="DNA_brk_join_enz"/>
</dbReference>
<evidence type="ECO:0000313" key="9">
    <source>
        <dbReference type="Proteomes" id="UP000463700"/>
    </source>
</evidence>
<dbReference type="GO" id="GO:0015074">
    <property type="term" value="P:DNA integration"/>
    <property type="evidence" value="ECO:0007669"/>
    <property type="project" value="UniProtKB-KW"/>
</dbReference>
<dbReference type="PROSITE" id="PS51898">
    <property type="entry name" value="TYR_RECOMBINASE"/>
    <property type="match status" value="1"/>
</dbReference>
<dbReference type="PANTHER" id="PTHR30349:SF81">
    <property type="entry name" value="TYROSINE RECOMBINASE XERC"/>
    <property type="match status" value="1"/>
</dbReference>
<name>A0A6N6W336_9BURK</name>
<evidence type="ECO:0000256" key="1">
    <source>
        <dbReference type="ARBA" id="ARBA00022829"/>
    </source>
</evidence>
<keyword evidence="1" id="KW-0159">Chromosome partition</keyword>
<comment type="caution">
    <text evidence="8">The sequence shown here is derived from an EMBL/GenBank/DDBJ whole genome shotgun (WGS) entry which is preliminary data.</text>
</comment>
<dbReference type="GO" id="GO:0007059">
    <property type="term" value="P:chromosome segregation"/>
    <property type="evidence" value="ECO:0007669"/>
    <property type="project" value="UniProtKB-KW"/>
</dbReference>
<dbReference type="InterPro" id="IPR004107">
    <property type="entry name" value="Integrase_SAM-like_N"/>
</dbReference>
<dbReference type="EMBL" id="VOSW01000138">
    <property type="protein sequence ID" value="KAE8754224.1"/>
    <property type="molecule type" value="Genomic_DNA"/>
</dbReference>
<evidence type="ECO:0000256" key="4">
    <source>
        <dbReference type="ARBA" id="ARBA00023172"/>
    </source>
</evidence>
<sequence>MNDRNLLGPWIRRFMLEHMVAERNFSPNTQASYRDTLTLLLPFAAKLGGFAIDRMTVEDLSPTIVRQFLDHVECDRHCGGATRNVRLSALHSLARFIGMHSPVHLSWCGEVRSIPFKKTAMTLIGYLEKSEMDALLAAPDRRTAIGARDYALLLFLYNSGARADEAAKLTIGRLQLTEPSSVRILGKGNKMRVCPLWPTTSSVLTQLVTGRSADDTVFRGRTNQPMTRFGIHRIVTQYAKLVTKSHPAMKDKRISPHSVRHTTAVHLLRAGVDINTIRAWLGHVSLDTTHIYAEVDLEMKAKALARVDISGLPAASRRATTLPSLMTFLKQL</sequence>
<accession>A0A6N6W336</accession>
<keyword evidence="3 5" id="KW-0238">DNA-binding</keyword>
<evidence type="ECO:0000259" key="7">
    <source>
        <dbReference type="PROSITE" id="PS51900"/>
    </source>
</evidence>
<dbReference type="InterPro" id="IPR002104">
    <property type="entry name" value="Integrase_catalytic"/>
</dbReference>
<dbReference type="GO" id="GO:0003677">
    <property type="term" value="F:DNA binding"/>
    <property type="evidence" value="ECO:0007669"/>
    <property type="project" value="UniProtKB-UniRule"/>
</dbReference>
<dbReference type="PANTHER" id="PTHR30349">
    <property type="entry name" value="PHAGE INTEGRASE-RELATED"/>
    <property type="match status" value="1"/>
</dbReference>
<dbReference type="SUPFAM" id="SSF56349">
    <property type="entry name" value="DNA breaking-rejoining enzymes"/>
    <property type="match status" value="1"/>
</dbReference>
<dbReference type="Pfam" id="PF00589">
    <property type="entry name" value="Phage_integrase"/>
    <property type="match status" value="1"/>
</dbReference>
<dbReference type="PROSITE" id="PS51900">
    <property type="entry name" value="CB"/>
    <property type="match status" value="1"/>
</dbReference>
<proteinExistence type="predicted"/>
<dbReference type="InterPro" id="IPR044068">
    <property type="entry name" value="CB"/>
</dbReference>
<protein>
    <submittedName>
        <fullName evidence="8">Tyrosine-type recombinase/integrase</fullName>
    </submittedName>
</protein>
<evidence type="ECO:0000256" key="2">
    <source>
        <dbReference type="ARBA" id="ARBA00022908"/>
    </source>
</evidence>
<feature type="domain" description="Tyr recombinase" evidence="6">
    <location>
        <begin position="122"/>
        <end position="305"/>
    </location>
</feature>
<gene>
    <name evidence="8" type="ORF">FSO04_40745</name>
</gene>
<dbReference type="SUPFAM" id="SSF47823">
    <property type="entry name" value="lambda integrase-like, N-terminal domain"/>
    <property type="match status" value="1"/>
</dbReference>
<dbReference type="Proteomes" id="UP000463700">
    <property type="component" value="Unassembled WGS sequence"/>
</dbReference>
<keyword evidence="2" id="KW-0229">DNA integration</keyword>
<dbReference type="InterPro" id="IPR013762">
    <property type="entry name" value="Integrase-like_cat_sf"/>
</dbReference>
<dbReference type="Pfam" id="PF02899">
    <property type="entry name" value="Phage_int_SAM_1"/>
    <property type="match status" value="1"/>
</dbReference>
<dbReference type="AlphaFoldDB" id="A0A6N6W336"/>
<evidence type="ECO:0000259" key="6">
    <source>
        <dbReference type="PROSITE" id="PS51898"/>
    </source>
</evidence>
<evidence type="ECO:0000256" key="3">
    <source>
        <dbReference type="ARBA" id="ARBA00023125"/>
    </source>
</evidence>
<dbReference type="OrthoDB" id="5415821at2"/>
<keyword evidence="4" id="KW-0233">DNA recombination</keyword>
<reference evidence="8 9" key="1">
    <citation type="journal article" date="2020" name="Int. J. Syst. Evol. Microbiol.">
        <title>Paraburkholderia madseniana sp. nov., a phenolic acid-degrading bacterium isolated from acidic forest soil.</title>
        <authorList>
            <person name="Wilhelm R.C."/>
            <person name="Murphy S.J.L."/>
            <person name="Feriancek N.M."/>
            <person name="Karasz D.C."/>
            <person name="DeRito C.M."/>
            <person name="Newman J.D."/>
            <person name="Buckley D.H."/>
        </authorList>
    </citation>
    <scope>NUCLEOTIDE SEQUENCE [LARGE SCALE GENOMIC DNA]</scope>
    <source>
        <strain evidence="8 9">RP11</strain>
    </source>
</reference>